<sequence>MSSTTTTSATTSSKDFPNHVIKKIIRHLLVDNYLPVKYKLSLSLINKAMFDELSENYCNKLVFDSEKAKLTSKVSKQLQNKACLLKKIKVIDCNLVSQPFNNAMDELKKYTMDVEELHLKEDFISVGNFVNTIPISETYYPKVKKIKYSVKKCCLDMDLDRAAQFVAVEELDITVGTRNQVPYLLKILEAVKDTVKRLTVHVNRLTEEEHLTTVHQFLSTYKPNQLEILDVNIGDTPLQANIFNNQILTLKRLVTLSENDVELALEILNSSTVLEELVVYIKTVEQMNKLLTLVSKKPHLKRLTITCEDIKSQDSVNWLALEFIENLEVVGSVEFLNGILESNSNGVSKIRRLVVQCKESSPSSLSKFLKENRSLNFLKLDLNLDVKQSETLSQEIAQHPYLQTLHLDLPELGHPSGTNVFEHLHESNSLLTVISYHSTFKEPPQPKSPFSLVSSIELVNTYIRDGVHYDGKHSKSSSSSIVKLVKNIFK</sequence>
<evidence type="ECO:0008006" key="3">
    <source>
        <dbReference type="Google" id="ProtNLM"/>
    </source>
</evidence>
<organism evidence="1 2">
    <name type="scientific">Tieghemostelium lacteum</name>
    <name type="common">Slime mold</name>
    <name type="synonym">Dictyostelium lacteum</name>
    <dbReference type="NCBI Taxonomy" id="361077"/>
    <lineage>
        <taxon>Eukaryota</taxon>
        <taxon>Amoebozoa</taxon>
        <taxon>Evosea</taxon>
        <taxon>Eumycetozoa</taxon>
        <taxon>Dictyostelia</taxon>
        <taxon>Dictyosteliales</taxon>
        <taxon>Raperosteliaceae</taxon>
        <taxon>Tieghemostelium</taxon>
    </lineage>
</organism>
<accession>A0A152A702</accession>
<dbReference type="Proteomes" id="UP000076078">
    <property type="component" value="Unassembled WGS sequence"/>
</dbReference>
<dbReference type="AlphaFoldDB" id="A0A152A702"/>
<evidence type="ECO:0000313" key="1">
    <source>
        <dbReference type="EMBL" id="KYR02018.1"/>
    </source>
</evidence>
<protein>
    <recommendedName>
        <fullName evidence="3">F-box domain-containing protein</fullName>
    </recommendedName>
</protein>
<dbReference type="EMBL" id="LODT01000004">
    <property type="protein sequence ID" value="KYR02018.1"/>
    <property type="molecule type" value="Genomic_DNA"/>
</dbReference>
<dbReference type="OrthoDB" id="18482at2759"/>
<reference evidence="1 2" key="1">
    <citation type="submission" date="2015-12" db="EMBL/GenBank/DDBJ databases">
        <title>Dictyostelia acquired genes for synthesis and detection of signals that induce cell-type specialization by lateral gene transfer from prokaryotes.</title>
        <authorList>
            <person name="Gloeckner G."/>
            <person name="Schaap P."/>
        </authorList>
    </citation>
    <scope>NUCLEOTIDE SEQUENCE [LARGE SCALE GENOMIC DNA]</scope>
    <source>
        <strain evidence="1 2">TK</strain>
    </source>
</reference>
<name>A0A152A702_TIELA</name>
<proteinExistence type="predicted"/>
<gene>
    <name evidence="1" type="ORF">DLAC_00811</name>
</gene>
<evidence type="ECO:0000313" key="2">
    <source>
        <dbReference type="Proteomes" id="UP000076078"/>
    </source>
</evidence>
<comment type="caution">
    <text evidence="1">The sequence shown here is derived from an EMBL/GenBank/DDBJ whole genome shotgun (WGS) entry which is preliminary data.</text>
</comment>
<dbReference type="InParanoid" id="A0A152A702"/>
<keyword evidence="2" id="KW-1185">Reference proteome</keyword>